<evidence type="ECO:0000256" key="3">
    <source>
        <dbReference type="ARBA" id="ARBA00022475"/>
    </source>
</evidence>
<evidence type="ECO:0000256" key="6">
    <source>
        <dbReference type="ARBA" id="ARBA00022847"/>
    </source>
</evidence>
<feature type="transmembrane region" description="Helical" evidence="9">
    <location>
        <begin position="42"/>
        <end position="63"/>
    </location>
</feature>
<dbReference type="RefSeq" id="WP_284824819.1">
    <property type="nucleotide sequence ID" value="NZ_CP126969.1"/>
</dbReference>
<evidence type="ECO:0000256" key="5">
    <source>
        <dbReference type="ARBA" id="ARBA00022692"/>
    </source>
</evidence>
<comment type="similarity">
    <text evidence="1">Belongs to the KdgT transporter family.</text>
</comment>
<evidence type="ECO:0000256" key="4">
    <source>
        <dbReference type="ARBA" id="ARBA00022597"/>
    </source>
</evidence>
<feature type="transmembrane region" description="Helical" evidence="9">
    <location>
        <begin position="221"/>
        <end position="244"/>
    </location>
</feature>
<keyword evidence="8 9" id="KW-0472">Membrane</keyword>
<dbReference type="InterPro" id="IPR004684">
    <property type="entry name" value="2keto-3dGluconate_permease"/>
</dbReference>
<keyword evidence="7 9" id="KW-1133">Transmembrane helix</keyword>
<keyword evidence="6" id="KW-0769">Symport</keyword>
<proteinExistence type="inferred from homology"/>
<feature type="transmembrane region" description="Helical" evidence="9">
    <location>
        <begin position="166"/>
        <end position="185"/>
    </location>
</feature>
<accession>A0ABY8VD69</accession>
<keyword evidence="3" id="KW-1003">Cell membrane</keyword>
<sequence length="370" mass="38673">MDAVLKQLGKIPGALMVLPLFAGALVNTFYPQALEIGSFTTALFKEGAAVLIALFFVSVGSQISIKSALPSLEKGVILTVSKFAIAVALGLFVAFVMPNGTLWGLLPLAIIAAMSNSNGSLYVALTSQYGSKTDKGAISVLSVNDGPFLTMVALGAAGLAEFPLTALFAAVFPMILGFILGNTSSLTREFLAPGEKLIIPFVAFALGAGIDFRVLVTSGAIGILLGLVTVAVSGGVCVLLVYVWHRVRRHPRPTRNVISGAAESAVAGNAIATPAAIASIDSTYLAIQNEATAQIAAAVVVTAFVTPFLVSWLAAKQKTIGISVEAENLYHDDREQFEEIHSLDQSLNSEDVFEGKKTQVGSRAESPVFD</sequence>
<dbReference type="Proteomes" id="UP001225598">
    <property type="component" value="Chromosome"/>
</dbReference>
<reference evidence="10 11" key="1">
    <citation type="submission" date="2023-05" db="EMBL/GenBank/DDBJ databases">
        <title>Corynebacterium suedekumii sp. nov. and Corynebacterium breve sp. nov. isolated from raw cow's milk.</title>
        <authorList>
            <person name="Baer M.K."/>
            <person name="Mehl L."/>
            <person name="Hellmuth R."/>
            <person name="Marke G."/>
            <person name="Lipski A."/>
        </authorList>
    </citation>
    <scope>NUCLEOTIDE SEQUENCE [LARGE SCALE GENOMIC DNA]</scope>
    <source>
        <strain evidence="10 11">R4</strain>
    </source>
</reference>
<gene>
    <name evidence="10" type="ORF">QP027_11050</name>
</gene>
<dbReference type="EMBL" id="CP126969">
    <property type="protein sequence ID" value="WIM67606.1"/>
    <property type="molecule type" value="Genomic_DNA"/>
</dbReference>
<feature type="transmembrane region" description="Helical" evidence="9">
    <location>
        <begin position="137"/>
        <end position="160"/>
    </location>
</feature>
<protein>
    <submittedName>
        <fullName evidence="10">2-keto-3-deoxygluconate permease</fullName>
    </submittedName>
</protein>
<feature type="transmembrane region" description="Helical" evidence="9">
    <location>
        <begin position="265"/>
        <end position="287"/>
    </location>
</feature>
<evidence type="ECO:0000256" key="7">
    <source>
        <dbReference type="ARBA" id="ARBA00022989"/>
    </source>
</evidence>
<name>A0ABY8VD69_9CORY</name>
<feature type="transmembrane region" description="Helical" evidence="9">
    <location>
        <begin position="102"/>
        <end position="125"/>
    </location>
</feature>
<dbReference type="Pfam" id="PF03812">
    <property type="entry name" value="KdgT"/>
    <property type="match status" value="1"/>
</dbReference>
<keyword evidence="4" id="KW-0762">Sugar transport</keyword>
<evidence type="ECO:0000256" key="9">
    <source>
        <dbReference type="SAM" id="Phobius"/>
    </source>
</evidence>
<feature type="transmembrane region" description="Helical" evidence="9">
    <location>
        <begin position="12"/>
        <end position="30"/>
    </location>
</feature>
<evidence type="ECO:0000256" key="1">
    <source>
        <dbReference type="ARBA" id="ARBA00006430"/>
    </source>
</evidence>
<evidence type="ECO:0000313" key="10">
    <source>
        <dbReference type="EMBL" id="WIM67606.1"/>
    </source>
</evidence>
<feature type="transmembrane region" description="Helical" evidence="9">
    <location>
        <begin position="197"/>
        <end position="215"/>
    </location>
</feature>
<keyword evidence="11" id="KW-1185">Reference proteome</keyword>
<feature type="transmembrane region" description="Helical" evidence="9">
    <location>
        <begin position="75"/>
        <end position="96"/>
    </location>
</feature>
<keyword evidence="5 9" id="KW-0812">Transmembrane</keyword>
<feature type="transmembrane region" description="Helical" evidence="9">
    <location>
        <begin position="293"/>
        <end position="315"/>
    </location>
</feature>
<keyword evidence="2" id="KW-0813">Transport</keyword>
<evidence type="ECO:0000256" key="2">
    <source>
        <dbReference type="ARBA" id="ARBA00022448"/>
    </source>
</evidence>
<organism evidence="10 11">
    <name type="scientific">Corynebacterium breve</name>
    <dbReference type="NCBI Taxonomy" id="3049799"/>
    <lineage>
        <taxon>Bacteria</taxon>
        <taxon>Bacillati</taxon>
        <taxon>Actinomycetota</taxon>
        <taxon>Actinomycetes</taxon>
        <taxon>Mycobacteriales</taxon>
        <taxon>Corynebacteriaceae</taxon>
        <taxon>Corynebacterium</taxon>
    </lineage>
</organism>
<evidence type="ECO:0000313" key="11">
    <source>
        <dbReference type="Proteomes" id="UP001225598"/>
    </source>
</evidence>
<evidence type="ECO:0000256" key="8">
    <source>
        <dbReference type="ARBA" id="ARBA00023136"/>
    </source>
</evidence>